<protein>
    <recommendedName>
        <fullName evidence="3">Transposase DDE domain-containing protein</fullName>
    </recommendedName>
</protein>
<keyword evidence="2" id="KW-1185">Reference proteome</keyword>
<evidence type="ECO:0000313" key="1">
    <source>
        <dbReference type="EMBL" id="SDA95238.1"/>
    </source>
</evidence>
<organism evidence="1 2">
    <name type="scientific">Algoriphagus alkaliphilus</name>
    <dbReference type="NCBI Taxonomy" id="279824"/>
    <lineage>
        <taxon>Bacteria</taxon>
        <taxon>Pseudomonadati</taxon>
        <taxon>Bacteroidota</taxon>
        <taxon>Cytophagia</taxon>
        <taxon>Cytophagales</taxon>
        <taxon>Cyclobacteriaceae</taxon>
        <taxon>Algoriphagus</taxon>
    </lineage>
</organism>
<reference evidence="2" key="1">
    <citation type="submission" date="2016-10" db="EMBL/GenBank/DDBJ databases">
        <authorList>
            <person name="Varghese N."/>
            <person name="Submissions S."/>
        </authorList>
    </citation>
    <scope>NUCLEOTIDE SEQUENCE [LARGE SCALE GENOMIC DNA]</scope>
    <source>
        <strain evidence="2">DSM 22703</strain>
    </source>
</reference>
<dbReference type="AlphaFoldDB" id="A0A1G5ZK76"/>
<sequence>MILTTKKGMDRASSDVGLIFTVYKLRRIFNLVRPEMLKEYLRAILCRILAISDLDLLQKTGQYF</sequence>
<dbReference type="Proteomes" id="UP000198756">
    <property type="component" value="Unassembled WGS sequence"/>
</dbReference>
<accession>A0A1G5ZK76</accession>
<dbReference type="STRING" id="279824.SAMN03080617_04027"/>
<evidence type="ECO:0008006" key="3">
    <source>
        <dbReference type="Google" id="ProtNLM"/>
    </source>
</evidence>
<name>A0A1G5ZK76_9BACT</name>
<gene>
    <name evidence="1" type="ORF">SAMN03080617_04027</name>
</gene>
<proteinExistence type="predicted"/>
<evidence type="ECO:0000313" key="2">
    <source>
        <dbReference type="Proteomes" id="UP000198756"/>
    </source>
</evidence>
<dbReference type="EMBL" id="FMXE01000043">
    <property type="protein sequence ID" value="SDA95238.1"/>
    <property type="molecule type" value="Genomic_DNA"/>
</dbReference>